<sequence length="641" mass="71787">MSDLANRFLEAFQHDESIDLSNQAITELTEASVQLADTPACAAFFMALLDTETTSTVLAAINLLTSTNDPGVMAEIVQHLTVPFSLSENVIRSLHKVFLDKSSNKGLHSGTRALALLGSLNLSQEYPSLLRRLQAHLLDIESQDDGDYLRSVAKINGLVLTHIRDQDLNLALHELLLVPEAEDEASFALGLLAIADALDEDERKVALEAFHRAHCFMQRAIVSSEGRQDVSLYVACLSILLDFQKGTYDKSLEEKLTMLRQAAFEYSAFLIPSDRQINRDTWPGASSLEGLRWAELGIRLAMLDINLLKRAWLNAAIIIEEELFRIFEASRSILRRNSAGGIEAIVRPQIIGTLQENRVQLTMLDQWLIENKNSLSTPTALIMRKEIDAAIEASLYRNPIDAAVIPASAAAILDKAKLPTVLNMSAQKLLTDAVITFELERSDTVTCEILESIHNQLQENPDYQRNAQQFFCLILYYTILFVTSRENMSMGSVSGIEYLFNRDPNNPPLEADLHKDYFNFLQATPLHALAQSESRDVAHGRVDVYFTQNGIKTVAELKKTHHDRTLEKLVDEFGLQATAYQRTNMRFCILMVLDLFDRGGGSDHLRNLINVFQKTPHSGTATYSVVVFRVQGMKKTPTHLK</sequence>
<evidence type="ECO:0000313" key="1">
    <source>
        <dbReference type="EMBL" id="QBY29596.1"/>
    </source>
</evidence>
<gene>
    <name evidence="1" type="ORF">E2R62_12540</name>
</gene>
<proteinExistence type="predicted"/>
<reference evidence="1" key="1">
    <citation type="submission" date="2019-03" db="EMBL/GenBank/DDBJ databases">
        <title>Complete genome sequence of enteropathogenic Citrobacter rodentium strain DBS100.</title>
        <authorList>
            <person name="Popov G."/>
            <person name="Fiebig A."/>
            <person name="Shideler S."/>
            <person name="Coombes B."/>
            <person name="Savchenko A."/>
        </authorList>
    </citation>
    <scope>NUCLEOTIDE SEQUENCE</scope>
    <source>
        <strain evidence="1">DBS100</strain>
    </source>
</reference>
<dbReference type="RefSeq" id="WP_012907285.1">
    <property type="nucleotide sequence ID" value="NZ_CAJTBI010000012.1"/>
</dbReference>
<dbReference type="OMA" id="DMLVAFQ"/>
<accession>A0A482PPK0</accession>
<protein>
    <submittedName>
        <fullName evidence="1">Uncharacterized protein</fullName>
    </submittedName>
</protein>
<organism evidence="1">
    <name type="scientific">Citrobacter rodentium</name>
    <dbReference type="NCBI Taxonomy" id="67825"/>
    <lineage>
        <taxon>Bacteria</taxon>
        <taxon>Pseudomonadati</taxon>
        <taxon>Pseudomonadota</taxon>
        <taxon>Gammaproteobacteria</taxon>
        <taxon>Enterobacterales</taxon>
        <taxon>Enterobacteriaceae</taxon>
        <taxon>Citrobacter</taxon>
    </lineage>
</organism>
<dbReference type="AlphaFoldDB" id="A0A482PPK0"/>
<name>A0A482PPK0_CITRO</name>
<dbReference type="EMBL" id="CP038008">
    <property type="protein sequence ID" value="QBY29596.1"/>
    <property type="molecule type" value="Genomic_DNA"/>
</dbReference>